<dbReference type="Proteomes" id="UP000016567">
    <property type="component" value="Unassembled WGS sequence"/>
</dbReference>
<dbReference type="STRING" id="1219077.VAZ01S_017_00915"/>
<dbReference type="AlphaFoldDB" id="U3A4R3"/>
<evidence type="ECO:0000313" key="1">
    <source>
        <dbReference type="EMBL" id="GAD74996.1"/>
    </source>
</evidence>
<dbReference type="EMBL" id="BATL01000017">
    <property type="protein sequence ID" value="GAD74996.1"/>
    <property type="molecule type" value="Genomic_DNA"/>
</dbReference>
<sequence>MALFNLAIDSKLRSCDLQNHKVQDISRSGCVMPRAIVTQQKTSFSPAHAVRHPISYHFYTTLVSRWVSNTSLDKTQCAYIPHIVPNIL</sequence>
<gene>
    <name evidence="1" type="ORF">VAZ01S_017_00915</name>
</gene>
<accession>U3A4R3</accession>
<name>U3A4R3_9VIBR</name>
<comment type="caution">
    <text evidence="1">The sequence shown here is derived from an EMBL/GenBank/DDBJ whole genome shotgun (WGS) entry which is preliminary data.</text>
</comment>
<organism evidence="1 2">
    <name type="scientific">Vibrio azureus NBRC 104587</name>
    <dbReference type="NCBI Taxonomy" id="1219077"/>
    <lineage>
        <taxon>Bacteria</taxon>
        <taxon>Pseudomonadati</taxon>
        <taxon>Pseudomonadota</taxon>
        <taxon>Gammaproteobacteria</taxon>
        <taxon>Vibrionales</taxon>
        <taxon>Vibrionaceae</taxon>
        <taxon>Vibrio</taxon>
    </lineage>
</organism>
<protein>
    <submittedName>
        <fullName evidence="1">Putative recombinase</fullName>
    </submittedName>
</protein>
<dbReference type="eggNOG" id="COG0582">
    <property type="taxonomic scope" value="Bacteria"/>
</dbReference>
<reference evidence="1 2" key="1">
    <citation type="submission" date="2013-09" db="EMBL/GenBank/DDBJ databases">
        <title>Whole genome shotgun sequence of Vibrio azureus NBRC 104587.</title>
        <authorList>
            <person name="Isaki S."/>
            <person name="Hosoyama A."/>
            <person name="Numata M."/>
            <person name="Hashimoto M."/>
            <person name="Hosoyama Y."/>
            <person name="Tsuchikane K."/>
            <person name="Noguchi M."/>
            <person name="Hirakata S."/>
            <person name="Ichikawa N."/>
            <person name="Ohji S."/>
            <person name="Yamazoe A."/>
            <person name="Fujita N."/>
        </authorList>
    </citation>
    <scope>NUCLEOTIDE SEQUENCE [LARGE SCALE GENOMIC DNA]</scope>
    <source>
        <strain evidence="1 2">NBRC 104587</strain>
    </source>
</reference>
<keyword evidence="2" id="KW-1185">Reference proteome</keyword>
<proteinExistence type="predicted"/>
<evidence type="ECO:0000313" key="2">
    <source>
        <dbReference type="Proteomes" id="UP000016567"/>
    </source>
</evidence>